<dbReference type="PANTHER" id="PTHR43686:SF1">
    <property type="entry name" value="AMINOTRAN_5 DOMAIN-CONTAINING PROTEIN"/>
    <property type="match status" value="1"/>
</dbReference>
<dbReference type="Pfam" id="PF05182">
    <property type="entry name" value="Fip1"/>
    <property type="match status" value="1"/>
</dbReference>
<feature type="domain" description="Pre-mRNA polyadenylation factor Fip1" evidence="9">
    <location>
        <begin position="170"/>
        <end position="210"/>
    </location>
</feature>
<feature type="region of interest" description="Disordered" evidence="6">
    <location>
        <begin position="885"/>
        <end position="922"/>
    </location>
</feature>
<evidence type="ECO:0000313" key="10">
    <source>
        <dbReference type="EMBL" id="GMI48279.1"/>
    </source>
</evidence>
<gene>
    <name evidence="10" type="ORF">TrCOL_g6682</name>
</gene>
<dbReference type="SUPFAM" id="SSF52402">
    <property type="entry name" value="Adenine nucleotide alpha hydrolases-like"/>
    <property type="match status" value="1"/>
</dbReference>
<dbReference type="InterPro" id="IPR011063">
    <property type="entry name" value="TilS/TtcA_N"/>
</dbReference>
<keyword evidence="3" id="KW-0507">mRNA processing</keyword>
<dbReference type="CDD" id="cd24138">
    <property type="entry name" value="TtcA-like"/>
    <property type="match status" value="1"/>
</dbReference>
<feature type="domain" description="Aminotransferase class V" evidence="7">
    <location>
        <begin position="328"/>
        <end position="680"/>
    </location>
</feature>
<feature type="compositionally biased region" description="Basic and acidic residues" evidence="6">
    <location>
        <begin position="239"/>
        <end position="249"/>
    </location>
</feature>
<accession>A0A9W7LF79</accession>
<keyword evidence="5" id="KW-0175">Coiled coil</keyword>
<dbReference type="SUPFAM" id="SSF53383">
    <property type="entry name" value="PLP-dependent transferases"/>
    <property type="match status" value="1"/>
</dbReference>
<feature type="compositionally biased region" description="Basic and acidic residues" evidence="6">
    <location>
        <begin position="1281"/>
        <end position="1299"/>
    </location>
</feature>
<keyword evidence="4" id="KW-0539">Nucleus</keyword>
<feature type="coiled-coil region" evidence="5">
    <location>
        <begin position="119"/>
        <end position="156"/>
    </location>
</feature>
<feature type="compositionally biased region" description="Polar residues" evidence="6">
    <location>
        <begin position="1303"/>
        <end position="1316"/>
    </location>
</feature>
<evidence type="ECO:0000256" key="1">
    <source>
        <dbReference type="ARBA" id="ARBA00004123"/>
    </source>
</evidence>
<dbReference type="Pfam" id="PF00266">
    <property type="entry name" value="Aminotran_5"/>
    <property type="match status" value="1"/>
</dbReference>
<dbReference type="GO" id="GO:0006397">
    <property type="term" value="P:mRNA processing"/>
    <property type="evidence" value="ECO:0007669"/>
    <property type="project" value="UniProtKB-KW"/>
</dbReference>
<feature type="region of interest" description="Disordered" evidence="6">
    <location>
        <begin position="1"/>
        <end position="48"/>
    </location>
</feature>
<feature type="compositionally biased region" description="Basic and acidic residues" evidence="6">
    <location>
        <begin position="302"/>
        <end position="316"/>
    </location>
</feature>
<comment type="similarity">
    <text evidence="2">Belongs to the FIP1 family.</text>
</comment>
<feature type="compositionally biased region" description="Low complexity" evidence="6">
    <location>
        <begin position="1003"/>
        <end position="1015"/>
    </location>
</feature>
<evidence type="ECO:0000259" key="8">
    <source>
        <dbReference type="Pfam" id="PF01171"/>
    </source>
</evidence>
<dbReference type="PANTHER" id="PTHR43686">
    <property type="entry name" value="SULFURTRANSFERASE-RELATED"/>
    <property type="match status" value="1"/>
</dbReference>
<feature type="region of interest" description="Disordered" evidence="6">
    <location>
        <begin position="972"/>
        <end position="1025"/>
    </location>
</feature>
<protein>
    <submittedName>
        <fullName evidence="10">Uncharacterized protein</fullName>
    </submittedName>
</protein>
<evidence type="ECO:0000256" key="6">
    <source>
        <dbReference type="SAM" id="MobiDB-lite"/>
    </source>
</evidence>
<reference evidence="11" key="1">
    <citation type="journal article" date="2023" name="Commun. Biol.">
        <title>Genome analysis of Parmales, the sister group of diatoms, reveals the evolutionary specialization of diatoms from phago-mixotrophs to photoautotrophs.</title>
        <authorList>
            <person name="Ban H."/>
            <person name="Sato S."/>
            <person name="Yoshikawa S."/>
            <person name="Yamada K."/>
            <person name="Nakamura Y."/>
            <person name="Ichinomiya M."/>
            <person name="Sato N."/>
            <person name="Blanc-Mathieu R."/>
            <person name="Endo H."/>
            <person name="Kuwata A."/>
            <person name="Ogata H."/>
        </authorList>
    </citation>
    <scope>NUCLEOTIDE SEQUENCE [LARGE SCALE GENOMIC DNA]</scope>
</reference>
<dbReference type="InterPro" id="IPR015421">
    <property type="entry name" value="PyrdxlP-dep_Trfase_major"/>
</dbReference>
<evidence type="ECO:0000256" key="2">
    <source>
        <dbReference type="ARBA" id="ARBA00007459"/>
    </source>
</evidence>
<keyword evidence="11" id="KW-1185">Reference proteome</keyword>
<dbReference type="EMBL" id="BRYA01000384">
    <property type="protein sequence ID" value="GMI48279.1"/>
    <property type="molecule type" value="Genomic_DNA"/>
</dbReference>
<evidence type="ECO:0000313" key="11">
    <source>
        <dbReference type="Proteomes" id="UP001165065"/>
    </source>
</evidence>
<dbReference type="InterPro" id="IPR014729">
    <property type="entry name" value="Rossmann-like_a/b/a_fold"/>
</dbReference>
<dbReference type="InterPro" id="IPR000192">
    <property type="entry name" value="Aminotrans_V_dom"/>
</dbReference>
<dbReference type="Gene3D" id="3.40.50.620">
    <property type="entry name" value="HUPs"/>
    <property type="match status" value="1"/>
</dbReference>
<evidence type="ECO:0000256" key="5">
    <source>
        <dbReference type="SAM" id="Coils"/>
    </source>
</evidence>
<dbReference type="Proteomes" id="UP001165065">
    <property type="component" value="Unassembled WGS sequence"/>
</dbReference>
<evidence type="ECO:0000259" key="9">
    <source>
        <dbReference type="Pfam" id="PF05182"/>
    </source>
</evidence>
<proteinExistence type="inferred from homology"/>
<feature type="region of interest" description="Disordered" evidence="6">
    <location>
        <begin position="239"/>
        <end position="273"/>
    </location>
</feature>
<dbReference type="Gene3D" id="3.90.1150.10">
    <property type="entry name" value="Aspartate Aminotransferase, domain 1"/>
    <property type="match status" value="1"/>
</dbReference>
<organism evidence="10 11">
    <name type="scientific">Triparma columacea</name>
    <dbReference type="NCBI Taxonomy" id="722753"/>
    <lineage>
        <taxon>Eukaryota</taxon>
        <taxon>Sar</taxon>
        <taxon>Stramenopiles</taxon>
        <taxon>Ochrophyta</taxon>
        <taxon>Bolidophyceae</taxon>
        <taxon>Parmales</taxon>
        <taxon>Triparmaceae</taxon>
        <taxon>Triparma</taxon>
    </lineage>
</organism>
<dbReference type="Gene3D" id="3.40.640.10">
    <property type="entry name" value="Type I PLP-dependent aspartate aminotransferase-like (Major domain)"/>
    <property type="match status" value="1"/>
</dbReference>
<evidence type="ECO:0000256" key="4">
    <source>
        <dbReference type="ARBA" id="ARBA00023242"/>
    </source>
</evidence>
<evidence type="ECO:0000259" key="7">
    <source>
        <dbReference type="Pfam" id="PF00266"/>
    </source>
</evidence>
<comment type="caution">
    <text evidence="10">The sequence shown here is derived from an EMBL/GenBank/DDBJ whole genome shotgun (WGS) entry which is preliminary data.</text>
</comment>
<evidence type="ECO:0000256" key="3">
    <source>
        <dbReference type="ARBA" id="ARBA00022664"/>
    </source>
</evidence>
<dbReference type="InterPro" id="IPR015422">
    <property type="entry name" value="PyrdxlP-dep_Trfase_small"/>
</dbReference>
<comment type="subcellular location">
    <subcellularLocation>
        <location evidence="1">Nucleus</location>
    </subcellularLocation>
</comment>
<feature type="region of interest" description="Disordered" evidence="6">
    <location>
        <begin position="1281"/>
        <end position="1322"/>
    </location>
</feature>
<dbReference type="OrthoDB" id="420046at2759"/>
<name>A0A9W7LF79_9STRA</name>
<dbReference type="GO" id="GO:0005634">
    <property type="term" value="C:nucleus"/>
    <property type="evidence" value="ECO:0007669"/>
    <property type="project" value="UniProtKB-SubCell"/>
</dbReference>
<feature type="domain" description="tRNA(Ile)-lysidine/2-thiocytidine synthase N-terminal" evidence="8">
    <location>
        <begin position="1047"/>
        <end position="1219"/>
    </location>
</feature>
<feature type="compositionally biased region" description="Pro residues" evidence="6">
    <location>
        <begin position="992"/>
        <end position="1002"/>
    </location>
</feature>
<dbReference type="InterPro" id="IPR015424">
    <property type="entry name" value="PyrdxlP-dep_Trfase"/>
</dbReference>
<dbReference type="InterPro" id="IPR007854">
    <property type="entry name" value="Fip1_dom"/>
</dbReference>
<feature type="region of interest" description="Disordered" evidence="6">
    <location>
        <begin position="294"/>
        <end position="316"/>
    </location>
</feature>
<sequence>MGRKKSQTSSSSILLSSSTSTSEPSSSLALSNEALSPHGTTQRSSDYVKADLTYSVSEDDSDSSVDVVLGTSRVGLLAKYDNIGATYNRVWTAGEDADVEADDEKERMIEEWLRAKEEGDQTEEQLRVLEKKIGEEKEKLEEVRQKKRRIESEENAGRDPTLFSKRTAFDISLSLVEDKPWCRTDPTDFFNYEMGEDEWEQYAEEQKMIRQELMDATRQRRRPDMNIVKVERRALRQNDKEVKKVKGEEGGGEGGEEIGPKPGGDNKVGTGDRPDAAVEIIKLKSPSSTTLLSSPFLTSFDDASKGSNKDTNKDTNKDKLIHRQVPLVYADHTASSKPLNLIENFIQTSVLPTYANTHTTSSHCGAQTTAFVAEARSAISDCINANTTGKAAKDVVIFAGAGVTGAIDRYISILNLNSTDTVIVGPWEHHSNLIPYRTLNLKIHECPILPSGSVDFPSLSNLMSSLRSASPKSRMLAAFTAASNVSGRILNLSPLLDLCSDHGFLSVIDYATAGPYVKVDVSKVSVAVFSTHKFAGGPGGSGVLCIKKELVSQHDPVTQNGGGGTVFYVTKEEHKFTTNRVERWEGGTPDVLGCVRAGMAFMVKRMGCVDSKLEVDRSSWMTSWLESNAPNLLILDSPQESLPIVPFLVRFRNRFLHYNFVCALLSDLFGVQTRGGCMCAGGWSQRILGLTDRLGLPNAENARLEAALVDRVEVLRPGYTRFSLPTSTGDEDKMYVMEAVKFVSEWGWAFMLEYMVEERTGVWRHRRRLGKPLGKERLWLHDLKLDEKEDKSDSNKRKRDSGADAYRHAFDTAFAFAHSEKDRILADKSLASRVLERSPYTLPSEWEELRWFANPTEAAEWIGQRGGEGGGGRFDKLELKGPVVPPRAVGKGVGEGSSTTAPMTTPLKPSMASTINPKSSPLLPFRASETHTGEATLSEIEEGLEAGEIDESCMVYFDGGWVNVMDLIGGGVKKEPEGNDDKEEEKKKDDPLPLPLPLPPPTSNTATSTTNAPTTKVKKTPPPPKKLMKKIGEAMMQWSMINPGDRLLLGLSGGKDSLTLLHALLAVQKRAPVKFEIGCCTIDPGTDSFDPSPLIPYVESLGVPYFYVRESIVEKAATSGPNGGPVTSLCSFCARMKRGLLYSTAQKNGYNKLVLAQHLDDCAESFFMSAMKNGFLRTMKANYKVGDGAGGELSVIRPLVYVRENVLRDYALKANLPIINENCPACFEEPKERARVKKLLSKEENLAPSLFDSIKKALIPLMDKDMGDRCREFGDEVVERGRREGEMRKGKDGGGKKGLSDGPQLSNPAPSSSPLQEFTDDQLEEELKRRKLAKEAPKRSGPICTIDGTCEIFE</sequence>
<feature type="compositionally biased region" description="Low complexity" evidence="6">
    <location>
        <begin position="9"/>
        <end position="37"/>
    </location>
</feature>
<dbReference type="Pfam" id="PF01171">
    <property type="entry name" value="ATP_bind_3"/>
    <property type="match status" value="1"/>
</dbReference>
<feature type="compositionally biased region" description="Basic and acidic residues" evidence="6">
    <location>
        <begin position="972"/>
        <end position="991"/>
    </location>
</feature>